<dbReference type="InterPro" id="IPR000182">
    <property type="entry name" value="GNAT_dom"/>
</dbReference>
<dbReference type="PROSITE" id="PS51186">
    <property type="entry name" value="GNAT"/>
    <property type="match status" value="1"/>
</dbReference>
<dbReference type="Proteomes" id="UP001209701">
    <property type="component" value="Unassembled WGS sequence"/>
</dbReference>
<dbReference type="RefSeq" id="WP_263571018.1">
    <property type="nucleotide sequence ID" value="NZ_JAJIRN010000004.1"/>
</dbReference>
<name>A0ABT2YEG8_9BURK</name>
<keyword evidence="3" id="KW-1185">Reference proteome</keyword>
<proteinExistence type="predicted"/>
<organism evidence="2 3">
    <name type="scientific">Roseateles oligotrophus</name>
    <dbReference type="NCBI Taxonomy" id="1769250"/>
    <lineage>
        <taxon>Bacteria</taxon>
        <taxon>Pseudomonadati</taxon>
        <taxon>Pseudomonadota</taxon>
        <taxon>Betaproteobacteria</taxon>
        <taxon>Burkholderiales</taxon>
        <taxon>Sphaerotilaceae</taxon>
        <taxon>Roseateles</taxon>
    </lineage>
</organism>
<dbReference type="Gene3D" id="3.40.630.30">
    <property type="match status" value="1"/>
</dbReference>
<evidence type="ECO:0000313" key="3">
    <source>
        <dbReference type="Proteomes" id="UP001209701"/>
    </source>
</evidence>
<dbReference type="PANTHER" id="PTHR43441">
    <property type="entry name" value="RIBOSOMAL-PROTEIN-SERINE ACETYLTRANSFERASE"/>
    <property type="match status" value="1"/>
</dbReference>
<accession>A0ABT2YEG8</accession>
<dbReference type="InterPro" id="IPR016181">
    <property type="entry name" value="Acyl_CoA_acyltransferase"/>
</dbReference>
<dbReference type="SUPFAM" id="SSF55729">
    <property type="entry name" value="Acyl-CoA N-acyltransferases (Nat)"/>
    <property type="match status" value="1"/>
</dbReference>
<dbReference type="CDD" id="cd04301">
    <property type="entry name" value="NAT_SF"/>
    <property type="match status" value="1"/>
</dbReference>
<comment type="caution">
    <text evidence="2">The sequence shown here is derived from an EMBL/GenBank/DDBJ whole genome shotgun (WGS) entry which is preliminary data.</text>
</comment>
<evidence type="ECO:0000259" key="1">
    <source>
        <dbReference type="PROSITE" id="PS51186"/>
    </source>
</evidence>
<feature type="domain" description="N-acetyltransferase" evidence="1">
    <location>
        <begin position="9"/>
        <end position="171"/>
    </location>
</feature>
<evidence type="ECO:0000313" key="2">
    <source>
        <dbReference type="EMBL" id="MCV2368419.1"/>
    </source>
</evidence>
<dbReference type="Pfam" id="PF13302">
    <property type="entry name" value="Acetyltransf_3"/>
    <property type="match status" value="1"/>
</dbReference>
<gene>
    <name evidence="2" type="ORF">LNV07_09970</name>
</gene>
<dbReference type="InterPro" id="IPR051908">
    <property type="entry name" value="Ribosomal_N-acetyltransferase"/>
</dbReference>
<dbReference type="PANTHER" id="PTHR43441:SF10">
    <property type="entry name" value="ACETYLTRANSFERASE"/>
    <property type="match status" value="1"/>
</dbReference>
<reference evidence="2 3" key="1">
    <citation type="submission" date="2021-11" db="EMBL/GenBank/DDBJ databases">
        <authorList>
            <person name="Liang Q."/>
            <person name="Mou H."/>
            <person name="Liu Z."/>
        </authorList>
    </citation>
    <scope>NUCLEOTIDE SEQUENCE [LARGE SCALE GENOMIC DNA]</scope>
    <source>
        <strain evidence="2 3">CHU3</strain>
    </source>
</reference>
<sequence length="185" mass="20326">MQTLLIPGFVVRPARLEDAAAWASYACLPEVKQHTSSTASNVDDVKAEIQRCLAGEPNTPIRFVMLPLGEKTIVATVGFHSISSAFGTAEITYDVTPSQWGKGIAQAACRAATRWGFETRGWHRIQATTVLSNLRSQQVLQRCGFQREGLARKLRLVRGVPTDYWVYSAIPEDLPPLASIISKLS</sequence>
<dbReference type="EMBL" id="JAJIRN010000004">
    <property type="protein sequence ID" value="MCV2368419.1"/>
    <property type="molecule type" value="Genomic_DNA"/>
</dbReference>
<protein>
    <submittedName>
        <fullName evidence="2">GNAT family N-acetyltransferase</fullName>
    </submittedName>
</protein>